<dbReference type="Gene3D" id="3.30.420.40">
    <property type="match status" value="2"/>
</dbReference>
<accession>A0AAW1MNN8</accession>
<dbReference type="SUPFAM" id="SSF53067">
    <property type="entry name" value="Actin-like ATPase domain"/>
    <property type="match status" value="1"/>
</dbReference>
<dbReference type="Proteomes" id="UP001443914">
    <property type="component" value="Unassembled WGS sequence"/>
</dbReference>
<dbReference type="SUPFAM" id="SSF100934">
    <property type="entry name" value="Heat shock protein 70kD (HSP70), C-terminal subdomain"/>
    <property type="match status" value="1"/>
</dbReference>
<dbReference type="SUPFAM" id="SSF100920">
    <property type="entry name" value="Heat shock protein 70kD (HSP70), peptide-binding domain"/>
    <property type="match status" value="1"/>
</dbReference>
<dbReference type="InterPro" id="IPR018181">
    <property type="entry name" value="Heat_shock_70_CS"/>
</dbReference>
<organism evidence="5 6">
    <name type="scientific">Saponaria officinalis</name>
    <name type="common">Common soapwort</name>
    <name type="synonym">Lychnis saponaria</name>
    <dbReference type="NCBI Taxonomy" id="3572"/>
    <lineage>
        <taxon>Eukaryota</taxon>
        <taxon>Viridiplantae</taxon>
        <taxon>Streptophyta</taxon>
        <taxon>Embryophyta</taxon>
        <taxon>Tracheophyta</taxon>
        <taxon>Spermatophyta</taxon>
        <taxon>Magnoliopsida</taxon>
        <taxon>eudicotyledons</taxon>
        <taxon>Gunneridae</taxon>
        <taxon>Pentapetalae</taxon>
        <taxon>Caryophyllales</taxon>
        <taxon>Caryophyllaceae</taxon>
        <taxon>Caryophylleae</taxon>
        <taxon>Saponaria</taxon>
    </lineage>
</organism>
<sequence>MPVQLLDSNVMRIINEPTAAAIAYGLDKTSSCISGKRNVLVFDLGGGTFDVSLVSIDDKAFEVKSVSGDTHLGGGDFDSRMVSHFVAEFERKHGKDISGNPRAISRLRSACERAKRTLSSAMSANVDIDCLFDGIDFSSTLSRARFEKLNMDLFEKCMYPVEKCLKDANMEKTDVHEVVLVGGSSRIPKVQQLLVDFFRGKELCKSINPDEAVACGAAMYAAFLNGLDHKDFVLQDVTPLSLGINCYSGLMVVLIPRNTPIPARMEKIRSTPLDNMTKVLFNVYEGERPIAKDNNLLGSFILSGIPPAPKHVPKINCCFEIDADGILKCSAHELSEGSRSGITITDHSGRLSKNEVDRMLKEANKFKVEDDIYRQKVQSRNALENYAGSMKSVLRRHGRNIGRKEQRKMGDAIEQAIQWVDWNFLLADVRRFEDKMEELKEICDPIVSKMLQAIEIDGTDIRPKVEIIDID</sequence>
<dbReference type="PROSITE" id="PS01036">
    <property type="entry name" value="HSP70_3"/>
    <property type="match status" value="1"/>
</dbReference>
<dbReference type="EMBL" id="JBDFQZ010000002">
    <property type="protein sequence ID" value="KAK9748930.1"/>
    <property type="molecule type" value="Genomic_DNA"/>
</dbReference>
<dbReference type="InterPro" id="IPR029048">
    <property type="entry name" value="HSP70_C_sf"/>
</dbReference>
<proteinExistence type="inferred from homology"/>
<reference evidence="5 6" key="1">
    <citation type="submission" date="2024-03" db="EMBL/GenBank/DDBJ databases">
        <title>WGS assembly of Saponaria officinalis var. Norfolk2.</title>
        <authorList>
            <person name="Jenkins J."/>
            <person name="Shu S."/>
            <person name="Grimwood J."/>
            <person name="Barry K."/>
            <person name="Goodstein D."/>
            <person name="Schmutz J."/>
            <person name="Leebens-Mack J."/>
            <person name="Osbourn A."/>
        </authorList>
    </citation>
    <scope>NUCLEOTIDE SEQUENCE [LARGE SCALE GENOMIC DNA]</scope>
    <source>
        <strain evidence="6">cv. Norfolk2</strain>
        <strain evidence="5">JIC</strain>
        <tissue evidence="5">Leaf</tissue>
    </source>
</reference>
<protein>
    <submittedName>
        <fullName evidence="5">Uncharacterized protein</fullName>
    </submittedName>
</protein>
<keyword evidence="6" id="KW-1185">Reference proteome</keyword>
<comment type="similarity">
    <text evidence="1">Belongs to the heat shock protein 70 family.</text>
</comment>
<dbReference type="AlphaFoldDB" id="A0AAW1MNN8"/>
<dbReference type="InterPro" id="IPR043129">
    <property type="entry name" value="ATPase_NBD"/>
</dbReference>
<evidence type="ECO:0000256" key="3">
    <source>
        <dbReference type="ARBA" id="ARBA00022840"/>
    </source>
</evidence>
<evidence type="ECO:0000313" key="4">
    <source>
        <dbReference type="EMBL" id="KAK9748928.1"/>
    </source>
</evidence>
<keyword evidence="2" id="KW-0547">Nucleotide-binding</keyword>
<dbReference type="EMBL" id="JBDFQZ010000002">
    <property type="protein sequence ID" value="KAK9748928.1"/>
    <property type="molecule type" value="Genomic_DNA"/>
</dbReference>
<evidence type="ECO:0000313" key="5">
    <source>
        <dbReference type="EMBL" id="KAK9748930.1"/>
    </source>
</evidence>
<dbReference type="FunFam" id="2.60.34.10:FF:000012">
    <property type="entry name" value="Heat shock 70 kDa protein"/>
    <property type="match status" value="1"/>
</dbReference>
<evidence type="ECO:0000256" key="1">
    <source>
        <dbReference type="ARBA" id="ARBA00007381"/>
    </source>
</evidence>
<evidence type="ECO:0000313" key="6">
    <source>
        <dbReference type="Proteomes" id="UP001443914"/>
    </source>
</evidence>
<evidence type="ECO:0000256" key="2">
    <source>
        <dbReference type="ARBA" id="ARBA00022741"/>
    </source>
</evidence>
<dbReference type="FunFam" id="3.90.640.10:FF:000002">
    <property type="entry name" value="Heat shock 70 kDa"/>
    <property type="match status" value="1"/>
</dbReference>
<dbReference type="Pfam" id="PF00012">
    <property type="entry name" value="HSP70"/>
    <property type="match status" value="1"/>
</dbReference>
<comment type="caution">
    <text evidence="5">The sequence shown here is derived from an EMBL/GenBank/DDBJ whole genome shotgun (WGS) entry which is preliminary data.</text>
</comment>
<keyword evidence="3" id="KW-0067">ATP-binding</keyword>
<dbReference type="Gene3D" id="2.60.34.10">
    <property type="entry name" value="Substrate Binding Domain Of DNAk, Chain A, domain 1"/>
    <property type="match status" value="1"/>
</dbReference>
<dbReference type="PROSITE" id="PS00329">
    <property type="entry name" value="HSP70_2"/>
    <property type="match status" value="1"/>
</dbReference>
<dbReference type="InterPro" id="IPR013126">
    <property type="entry name" value="Hsp_70_fam"/>
</dbReference>
<name>A0AAW1MNN8_SAPOF</name>
<gene>
    <name evidence="4" type="ORF">RND81_02G090900</name>
    <name evidence="5" type="ORF">RND81_02G091200</name>
</gene>
<dbReference type="Gene3D" id="1.20.1270.10">
    <property type="match status" value="1"/>
</dbReference>
<dbReference type="Gene3D" id="3.90.640.10">
    <property type="entry name" value="Actin, Chain A, domain 4"/>
    <property type="match status" value="1"/>
</dbReference>
<dbReference type="GO" id="GO:0140662">
    <property type="term" value="F:ATP-dependent protein folding chaperone"/>
    <property type="evidence" value="ECO:0007669"/>
    <property type="project" value="InterPro"/>
</dbReference>
<dbReference type="PANTHER" id="PTHR19375">
    <property type="entry name" value="HEAT SHOCK PROTEIN 70KDA"/>
    <property type="match status" value="1"/>
</dbReference>
<dbReference type="GO" id="GO:0005524">
    <property type="term" value="F:ATP binding"/>
    <property type="evidence" value="ECO:0007669"/>
    <property type="project" value="UniProtKB-KW"/>
</dbReference>
<dbReference type="InterPro" id="IPR029047">
    <property type="entry name" value="HSP70_peptide-bd_sf"/>
</dbReference>